<name>A0AAW1DJX4_9HEMI</name>
<evidence type="ECO:0000313" key="1">
    <source>
        <dbReference type="EMBL" id="KAK9509247.1"/>
    </source>
</evidence>
<protein>
    <submittedName>
        <fullName evidence="1">Uncharacterized protein</fullName>
    </submittedName>
</protein>
<proteinExistence type="predicted"/>
<sequence length="88" mass="10455">MKFIDQVYYIDTGHKQDFIQEYDSPYDTRSSHIGRPQFTKYTAIQSSYITVAAKLFIHLPRRISEATCFQNFKKLLKDYLIYGVQFSE</sequence>
<comment type="caution">
    <text evidence="1">The sequence shown here is derived from an EMBL/GenBank/DDBJ whole genome shotgun (WGS) entry which is preliminary data.</text>
</comment>
<keyword evidence="2" id="KW-1185">Reference proteome</keyword>
<organism evidence="1 2">
    <name type="scientific">Rhynocoris fuscipes</name>
    <dbReference type="NCBI Taxonomy" id="488301"/>
    <lineage>
        <taxon>Eukaryota</taxon>
        <taxon>Metazoa</taxon>
        <taxon>Ecdysozoa</taxon>
        <taxon>Arthropoda</taxon>
        <taxon>Hexapoda</taxon>
        <taxon>Insecta</taxon>
        <taxon>Pterygota</taxon>
        <taxon>Neoptera</taxon>
        <taxon>Paraneoptera</taxon>
        <taxon>Hemiptera</taxon>
        <taxon>Heteroptera</taxon>
        <taxon>Panheteroptera</taxon>
        <taxon>Cimicomorpha</taxon>
        <taxon>Reduviidae</taxon>
        <taxon>Harpactorinae</taxon>
        <taxon>Harpactorini</taxon>
        <taxon>Rhynocoris</taxon>
    </lineage>
</organism>
<reference evidence="1 2" key="1">
    <citation type="submission" date="2022-12" db="EMBL/GenBank/DDBJ databases">
        <title>Chromosome-level genome assembly of true bugs.</title>
        <authorList>
            <person name="Ma L."/>
            <person name="Li H."/>
        </authorList>
    </citation>
    <scope>NUCLEOTIDE SEQUENCE [LARGE SCALE GENOMIC DNA]</scope>
    <source>
        <strain evidence="1">Lab_2022b</strain>
    </source>
</reference>
<dbReference type="EMBL" id="JAPXFL010000003">
    <property type="protein sequence ID" value="KAK9509247.1"/>
    <property type="molecule type" value="Genomic_DNA"/>
</dbReference>
<gene>
    <name evidence="1" type="ORF">O3M35_006602</name>
</gene>
<dbReference type="Proteomes" id="UP001461498">
    <property type="component" value="Unassembled WGS sequence"/>
</dbReference>
<evidence type="ECO:0000313" key="2">
    <source>
        <dbReference type="Proteomes" id="UP001461498"/>
    </source>
</evidence>
<accession>A0AAW1DJX4</accession>
<dbReference type="AlphaFoldDB" id="A0AAW1DJX4"/>